<organism evidence="1 2">
    <name type="scientific">Youxingia wuxianensis</name>
    <dbReference type="NCBI Taxonomy" id="2763678"/>
    <lineage>
        <taxon>Bacteria</taxon>
        <taxon>Bacillati</taxon>
        <taxon>Bacillota</taxon>
        <taxon>Clostridia</taxon>
        <taxon>Eubacteriales</taxon>
        <taxon>Oscillospiraceae</taxon>
        <taxon>Youxingia</taxon>
    </lineage>
</organism>
<dbReference type="RefSeq" id="WP_262394546.1">
    <property type="nucleotide sequence ID" value="NZ_JACRTD010000002.1"/>
</dbReference>
<dbReference type="Proteomes" id="UP000623678">
    <property type="component" value="Unassembled WGS sequence"/>
</dbReference>
<proteinExistence type="predicted"/>
<evidence type="ECO:0000313" key="2">
    <source>
        <dbReference type="Proteomes" id="UP000623678"/>
    </source>
</evidence>
<accession>A0A926ER17</accession>
<dbReference type="EMBL" id="JACRTD010000002">
    <property type="protein sequence ID" value="MBC8584725.1"/>
    <property type="molecule type" value="Genomic_DNA"/>
</dbReference>
<keyword evidence="2" id="KW-1185">Reference proteome</keyword>
<evidence type="ECO:0000313" key="1">
    <source>
        <dbReference type="EMBL" id="MBC8584725.1"/>
    </source>
</evidence>
<dbReference type="AlphaFoldDB" id="A0A926ER17"/>
<protein>
    <submittedName>
        <fullName evidence="1">Uncharacterized protein</fullName>
    </submittedName>
</protein>
<reference evidence="1" key="1">
    <citation type="submission" date="2020-08" db="EMBL/GenBank/DDBJ databases">
        <title>Genome public.</title>
        <authorList>
            <person name="Liu C."/>
            <person name="Sun Q."/>
        </authorList>
    </citation>
    <scope>NUCLEOTIDE SEQUENCE</scope>
    <source>
        <strain evidence="1">NSJ-64</strain>
    </source>
</reference>
<gene>
    <name evidence="1" type="ORF">H8705_03935</name>
</gene>
<comment type="caution">
    <text evidence="1">The sequence shown here is derived from an EMBL/GenBank/DDBJ whole genome shotgun (WGS) entry which is preliminary data.</text>
</comment>
<sequence length="153" mass="16749">MERKRSTGISVGASSILVVFVVLCLTAFATLSLVSANSDYKLTRRTAQAVEEYYAADSRGVECVAQLEEALNSISSQEISAAAVQLGWTSQGSVFQRQVPINTSKNLEIEVEYSNGRIDIIRWQVVNTQEWSQDDSLNLWAGENGFSALPPLS</sequence>
<name>A0A926ER17_9FIRM</name>